<organism evidence="2 3">
    <name type="scientific">Halonotius roseus</name>
    <dbReference type="NCBI Taxonomy" id="2511997"/>
    <lineage>
        <taxon>Archaea</taxon>
        <taxon>Methanobacteriati</taxon>
        <taxon>Methanobacteriota</taxon>
        <taxon>Stenosarchaea group</taxon>
        <taxon>Halobacteria</taxon>
        <taxon>Halobacteriales</taxon>
        <taxon>Haloferacaceae</taxon>
        <taxon>Halonotius</taxon>
    </lineage>
</organism>
<evidence type="ECO:0000313" key="2">
    <source>
        <dbReference type="EMBL" id="TQQ79594.1"/>
    </source>
</evidence>
<dbReference type="EMBL" id="SESI01000003">
    <property type="protein sequence ID" value="TQQ79594.1"/>
    <property type="molecule type" value="Genomic_DNA"/>
</dbReference>
<proteinExistence type="predicted"/>
<protein>
    <recommendedName>
        <fullName evidence="4">DUF4203 domain-containing protein</fullName>
    </recommendedName>
</protein>
<feature type="transmembrane region" description="Helical" evidence="1">
    <location>
        <begin position="7"/>
        <end position="27"/>
    </location>
</feature>
<feature type="transmembrane region" description="Helical" evidence="1">
    <location>
        <begin position="33"/>
        <end position="54"/>
    </location>
</feature>
<keyword evidence="3" id="KW-1185">Reference proteome</keyword>
<feature type="transmembrane region" description="Helical" evidence="1">
    <location>
        <begin position="149"/>
        <end position="167"/>
    </location>
</feature>
<sequence>MIGIDPLTATILGTVTLVGLLLAVAGYNLADTILNVIGWIGGGAAGGAIGWIGLPRLISNGGFETSQILAITAVLTAVGALLGAGLIRMATRYAAGIAGFTAGVAAVFFTLLGREIEATPREVASTGIESSPLAALDLFRFAALPQEELIRILGIAAVVGIVAGIVAMRNYDVLMSICLTGLGAALLANTAPIWMQVIQGNTVSFAADGGFSVPVAVLAFSVGLSVQYLRQRESSS</sequence>
<reference evidence="2 3" key="1">
    <citation type="submission" date="2019-02" db="EMBL/GenBank/DDBJ databases">
        <title>Halonotius sp. a new haloqrchaeon isolated from saline water.</title>
        <authorList>
            <person name="Duran-Viseras A."/>
            <person name="Sanchez-Porro C."/>
            <person name="Ventosa A."/>
        </authorList>
    </citation>
    <scope>NUCLEOTIDE SEQUENCE [LARGE SCALE GENOMIC DNA]</scope>
    <source>
        <strain evidence="2 3">F9-27</strain>
    </source>
</reference>
<evidence type="ECO:0008006" key="4">
    <source>
        <dbReference type="Google" id="ProtNLM"/>
    </source>
</evidence>
<evidence type="ECO:0000256" key="1">
    <source>
        <dbReference type="SAM" id="Phobius"/>
    </source>
</evidence>
<keyword evidence="1" id="KW-0472">Membrane</keyword>
<feature type="transmembrane region" description="Helical" evidence="1">
    <location>
        <begin position="93"/>
        <end position="112"/>
    </location>
</feature>
<keyword evidence="1" id="KW-1133">Transmembrane helix</keyword>
<evidence type="ECO:0000313" key="3">
    <source>
        <dbReference type="Proteomes" id="UP000315385"/>
    </source>
</evidence>
<comment type="caution">
    <text evidence="2">The sequence shown here is derived from an EMBL/GenBank/DDBJ whole genome shotgun (WGS) entry which is preliminary data.</text>
</comment>
<feature type="transmembrane region" description="Helical" evidence="1">
    <location>
        <begin position="206"/>
        <end position="229"/>
    </location>
</feature>
<keyword evidence="1" id="KW-0812">Transmembrane</keyword>
<feature type="transmembrane region" description="Helical" evidence="1">
    <location>
        <begin position="173"/>
        <end position="194"/>
    </location>
</feature>
<accession>A0A544QLW4</accession>
<feature type="transmembrane region" description="Helical" evidence="1">
    <location>
        <begin position="66"/>
        <end position="87"/>
    </location>
</feature>
<dbReference type="Proteomes" id="UP000315385">
    <property type="component" value="Unassembled WGS sequence"/>
</dbReference>
<dbReference type="AlphaFoldDB" id="A0A544QLW4"/>
<name>A0A544QLW4_9EURY</name>
<gene>
    <name evidence="2" type="ORF">EWF95_11325</name>
</gene>